<dbReference type="GO" id="GO:0008622">
    <property type="term" value="C:epsilon DNA polymerase complex"/>
    <property type="evidence" value="ECO:0007669"/>
    <property type="project" value="InterPro"/>
</dbReference>
<sequence>MVTKDSNAFFPKFKIPRIFGNRLTRLLDDIEWVTNPCRINYLAQEIVVLRDNLCERFTRNDISFLSKLTEKDLEEDKDEGDEMLEIDRLIKQTEKLSPDVKQSRKVVKSLLDQGNLSPFTLQSRPVYTNYAQSLSLVPLPTALILVDPSSPTFDLIYENCHVMNPGRFYRNGKISYLEYYPGTRTAKQKALY</sequence>
<dbReference type="GO" id="GO:0042276">
    <property type="term" value="P:error-prone translesion synthesis"/>
    <property type="evidence" value="ECO:0007669"/>
    <property type="project" value="TreeGrafter"/>
</dbReference>
<feature type="domain" description="DNA polymerase alpha/delta/epsilon subunit B" evidence="8">
    <location>
        <begin position="8"/>
        <end position="153"/>
    </location>
</feature>
<evidence type="ECO:0000256" key="4">
    <source>
        <dbReference type="ARBA" id="ARBA00022705"/>
    </source>
</evidence>
<evidence type="ECO:0000259" key="8">
    <source>
        <dbReference type="Pfam" id="PF04042"/>
    </source>
</evidence>
<evidence type="ECO:0000313" key="9">
    <source>
        <dbReference type="EMBL" id="GMG20840.1"/>
    </source>
</evidence>
<evidence type="ECO:0000256" key="2">
    <source>
        <dbReference type="ARBA" id="ARBA00009560"/>
    </source>
</evidence>
<evidence type="ECO:0000313" key="10">
    <source>
        <dbReference type="Proteomes" id="UP001165063"/>
    </source>
</evidence>
<name>A0A9W7DDX8_AMBMO</name>
<evidence type="ECO:0000256" key="3">
    <source>
        <dbReference type="ARBA" id="ARBA00016011"/>
    </source>
</evidence>
<organism evidence="9 10">
    <name type="scientific">Ambrosiozyma monospora</name>
    <name type="common">Yeast</name>
    <name type="synonym">Endomycopsis monosporus</name>
    <dbReference type="NCBI Taxonomy" id="43982"/>
    <lineage>
        <taxon>Eukaryota</taxon>
        <taxon>Fungi</taxon>
        <taxon>Dikarya</taxon>
        <taxon>Ascomycota</taxon>
        <taxon>Saccharomycotina</taxon>
        <taxon>Pichiomycetes</taxon>
        <taxon>Pichiales</taxon>
        <taxon>Pichiaceae</taxon>
        <taxon>Ambrosiozyma</taxon>
    </lineage>
</organism>
<comment type="similarity">
    <text evidence="2">Belongs to the DNA polymerase epsilon subunit B family.</text>
</comment>
<dbReference type="Pfam" id="PF04042">
    <property type="entry name" value="DNA_pol_E_B"/>
    <property type="match status" value="1"/>
</dbReference>
<proteinExistence type="inferred from homology"/>
<comment type="subcellular location">
    <subcellularLocation>
        <location evidence="1">Nucleus</location>
    </subcellularLocation>
</comment>
<accession>A0A9W7DDX8</accession>
<dbReference type="EMBL" id="BSXU01000482">
    <property type="protein sequence ID" value="GMG20840.1"/>
    <property type="molecule type" value="Genomic_DNA"/>
</dbReference>
<keyword evidence="5" id="KW-0238">DNA-binding</keyword>
<keyword evidence="6" id="KW-0539">Nucleus</keyword>
<evidence type="ECO:0000256" key="6">
    <source>
        <dbReference type="ARBA" id="ARBA00023242"/>
    </source>
</evidence>
<evidence type="ECO:0000256" key="7">
    <source>
        <dbReference type="ARBA" id="ARBA00032930"/>
    </source>
</evidence>
<dbReference type="InterPro" id="IPR016266">
    <property type="entry name" value="POLE2"/>
</dbReference>
<dbReference type="GO" id="GO:0006261">
    <property type="term" value="P:DNA-templated DNA replication"/>
    <property type="evidence" value="ECO:0007669"/>
    <property type="project" value="InterPro"/>
</dbReference>
<evidence type="ECO:0000256" key="1">
    <source>
        <dbReference type="ARBA" id="ARBA00004123"/>
    </source>
</evidence>
<comment type="caution">
    <text evidence="9">The sequence shown here is derived from an EMBL/GenBank/DDBJ whole genome shotgun (WGS) entry which is preliminary data.</text>
</comment>
<keyword evidence="10" id="KW-1185">Reference proteome</keyword>
<dbReference type="PANTHER" id="PTHR12708:SF0">
    <property type="entry name" value="DNA POLYMERASE EPSILON SUBUNIT 2"/>
    <property type="match status" value="1"/>
</dbReference>
<dbReference type="GO" id="GO:0003677">
    <property type="term" value="F:DNA binding"/>
    <property type="evidence" value="ECO:0007669"/>
    <property type="project" value="UniProtKB-KW"/>
</dbReference>
<evidence type="ECO:0000256" key="5">
    <source>
        <dbReference type="ARBA" id="ARBA00023125"/>
    </source>
</evidence>
<dbReference type="Proteomes" id="UP001165063">
    <property type="component" value="Unassembled WGS sequence"/>
</dbReference>
<dbReference type="OrthoDB" id="10254730at2759"/>
<keyword evidence="4" id="KW-0235">DNA replication</keyword>
<reference evidence="9" key="1">
    <citation type="submission" date="2023-04" db="EMBL/GenBank/DDBJ databases">
        <title>Ambrosiozyma monospora NBRC 1965.</title>
        <authorList>
            <person name="Ichikawa N."/>
            <person name="Sato H."/>
            <person name="Tonouchi N."/>
        </authorList>
    </citation>
    <scope>NUCLEOTIDE SEQUENCE</scope>
    <source>
        <strain evidence="9">NBRC 1965</strain>
    </source>
</reference>
<gene>
    <name evidence="9" type="ORF">Amon01_000153500</name>
</gene>
<dbReference type="InterPro" id="IPR007185">
    <property type="entry name" value="DNA_pol_a/d/e_bsu"/>
</dbReference>
<protein>
    <recommendedName>
        <fullName evidence="3">DNA polymerase epsilon subunit B</fullName>
    </recommendedName>
    <alternativeName>
        <fullName evidence="7">DNA polymerase II subunit 2</fullName>
    </alternativeName>
</protein>
<dbReference type="AlphaFoldDB" id="A0A9W7DDX8"/>
<dbReference type="PANTHER" id="PTHR12708">
    <property type="entry name" value="DNA POLYMERASE EPSILON SUBUNIT B"/>
    <property type="match status" value="1"/>
</dbReference>